<protein>
    <recommendedName>
        <fullName evidence="5">Serine/threonine protein kinase</fullName>
    </recommendedName>
</protein>
<dbReference type="EMBL" id="CP026652">
    <property type="protein sequence ID" value="AVH56084.1"/>
    <property type="molecule type" value="Genomic_DNA"/>
</dbReference>
<evidence type="ECO:0000313" key="4">
    <source>
        <dbReference type="Proteomes" id="UP000238413"/>
    </source>
</evidence>
<dbReference type="Pfam" id="PF19721">
    <property type="entry name" value="DUF6215"/>
    <property type="match status" value="1"/>
</dbReference>
<dbReference type="Proteomes" id="UP000238413">
    <property type="component" value="Chromosome"/>
</dbReference>
<proteinExistence type="predicted"/>
<evidence type="ECO:0000256" key="1">
    <source>
        <dbReference type="SAM" id="MobiDB-lite"/>
    </source>
</evidence>
<keyword evidence="4" id="KW-1185">Reference proteome</keyword>
<keyword evidence="2" id="KW-1133">Transmembrane helix</keyword>
<accession>A0ABN5HYN2</accession>
<evidence type="ECO:0000256" key="2">
    <source>
        <dbReference type="SAM" id="Phobius"/>
    </source>
</evidence>
<name>A0ABN5HYN2_9ACTN</name>
<dbReference type="RefSeq" id="WP_099503897.1">
    <property type="nucleotide sequence ID" value="NZ_CP026652.1"/>
</dbReference>
<keyword evidence="2" id="KW-0812">Transmembrane</keyword>
<keyword evidence="2" id="KW-0472">Membrane</keyword>
<evidence type="ECO:0008006" key="5">
    <source>
        <dbReference type="Google" id="ProtNLM"/>
    </source>
</evidence>
<feature type="transmembrane region" description="Helical" evidence="2">
    <location>
        <begin position="12"/>
        <end position="35"/>
    </location>
</feature>
<organism evidence="3 4">
    <name type="scientific">Streptomyces dengpaensis</name>
    <dbReference type="NCBI Taxonomy" id="2049881"/>
    <lineage>
        <taxon>Bacteria</taxon>
        <taxon>Bacillati</taxon>
        <taxon>Actinomycetota</taxon>
        <taxon>Actinomycetes</taxon>
        <taxon>Kitasatosporales</taxon>
        <taxon>Streptomycetaceae</taxon>
        <taxon>Streptomyces</taxon>
    </lineage>
</organism>
<dbReference type="InterPro" id="IPR046187">
    <property type="entry name" value="DUF6215"/>
</dbReference>
<sequence>MVDDFAESKKSMSAGAQAAAAVVVVAGVMGGMWGLGEVLQGKPDDGEPADCSISSTQDALPSKYVSGAQLCTALNRPDLPTLLGTPEERAETAGGSDSWITLAGGTEIAAPEANVALKTYSVKLSASYGRLPVAQEADYLGETAQTRTVLGHAAVLSSDRTIALTFNGGKIDTGPGGIARRLLVARDAKDGGGSFEIVIWRQDAVPPDDAALFRVAEQVLPTIPGWTGD</sequence>
<reference evidence="3 4" key="1">
    <citation type="submission" date="2018-02" db="EMBL/GenBank/DDBJ databases">
        <title>Complete genome sequence of Streptomyces dengpaensis, the producer of angucyclines.</title>
        <authorList>
            <person name="Yumei L."/>
        </authorList>
    </citation>
    <scope>NUCLEOTIDE SEQUENCE [LARGE SCALE GENOMIC DNA]</scope>
    <source>
        <strain evidence="3 4">XZHG99</strain>
    </source>
</reference>
<feature type="region of interest" description="Disordered" evidence="1">
    <location>
        <begin position="77"/>
        <end position="97"/>
    </location>
</feature>
<gene>
    <name evidence="3" type="ORF">C4B68_10255</name>
</gene>
<evidence type="ECO:0000313" key="3">
    <source>
        <dbReference type="EMBL" id="AVH56084.1"/>
    </source>
</evidence>